<comment type="caution">
    <text evidence="2">The sequence shown here is derived from an EMBL/GenBank/DDBJ whole genome shotgun (WGS) entry which is preliminary data.</text>
</comment>
<evidence type="ECO:0000256" key="1">
    <source>
        <dbReference type="SAM" id="MobiDB-lite"/>
    </source>
</evidence>
<organism evidence="2 3">
    <name type="scientific">Skeletonema marinoi</name>
    <dbReference type="NCBI Taxonomy" id="267567"/>
    <lineage>
        <taxon>Eukaryota</taxon>
        <taxon>Sar</taxon>
        <taxon>Stramenopiles</taxon>
        <taxon>Ochrophyta</taxon>
        <taxon>Bacillariophyta</taxon>
        <taxon>Coscinodiscophyceae</taxon>
        <taxon>Thalassiosirophycidae</taxon>
        <taxon>Thalassiosirales</taxon>
        <taxon>Skeletonemataceae</taxon>
        <taxon>Skeletonema</taxon>
        <taxon>Skeletonema marinoi-dohrnii complex</taxon>
    </lineage>
</organism>
<protein>
    <submittedName>
        <fullName evidence="2">Uncharacterized protein</fullName>
    </submittedName>
</protein>
<accession>A0AAD9DD14</accession>
<feature type="compositionally biased region" description="Basic and acidic residues" evidence="1">
    <location>
        <begin position="30"/>
        <end position="40"/>
    </location>
</feature>
<keyword evidence="3" id="KW-1185">Reference proteome</keyword>
<proteinExistence type="predicted"/>
<evidence type="ECO:0000313" key="2">
    <source>
        <dbReference type="EMBL" id="KAK1741255.1"/>
    </source>
</evidence>
<dbReference type="Proteomes" id="UP001224775">
    <property type="component" value="Unassembled WGS sequence"/>
</dbReference>
<name>A0AAD9DD14_9STRA</name>
<feature type="compositionally biased region" description="Polar residues" evidence="1">
    <location>
        <begin position="1"/>
        <end position="14"/>
    </location>
</feature>
<feature type="compositionally biased region" description="Low complexity" evidence="1">
    <location>
        <begin position="15"/>
        <end position="27"/>
    </location>
</feature>
<dbReference type="AlphaFoldDB" id="A0AAD9DD14"/>
<reference evidence="2" key="1">
    <citation type="submission" date="2023-06" db="EMBL/GenBank/DDBJ databases">
        <title>Survivors Of The Sea: Transcriptome response of Skeletonema marinoi to long-term dormancy.</title>
        <authorList>
            <person name="Pinder M.I.M."/>
            <person name="Kourtchenko O."/>
            <person name="Robertson E.K."/>
            <person name="Larsson T."/>
            <person name="Maumus F."/>
            <person name="Osuna-Cruz C.M."/>
            <person name="Vancaester E."/>
            <person name="Stenow R."/>
            <person name="Vandepoele K."/>
            <person name="Ploug H."/>
            <person name="Bruchert V."/>
            <person name="Godhe A."/>
            <person name="Topel M."/>
        </authorList>
    </citation>
    <scope>NUCLEOTIDE SEQUENCE</scope>
    <source>
        <strain evidence="2">R05AC</strain>
    </source>
</reference>
<evidence type="ECO:0000313" key="3">
    <source>
        <dbReference type="Proteomes" id="UP001224775"/>
    </source>
</evidence>
<feature type="region of interest" description="Disordered" evidence="1">
    <location>
        <begin position="1"/>
        <end position="46"/>
    </location>
</feature>
<sequence>MNTSTQRNINMKNASTSTSSGVGSFTVPVKHHDGDGDGSSKHKHVVGETQQDAFSRYSNDLLRMKAILLFTEDEDQDQADEDLDSLATINRALSSVGLSNLHLNQGNADVSKRRKETTHVLCSKVINARRGYLGKHIRVCYYTT</sequence>
<gene>
    <name evidence="2" type="ORF">QTG54_007733</name>
</gene>
<dbReference type="EMBL" id="JATAAI010000013">
    <property type="protein sequence ID" value="KAK1741255.1"/>
    <property type="molecule type" value="Genomic_DNA"/>
</dbReference>